<dbReference type="PROSITE" id="PS51257">
    <property type="entry name" value="PROKAR_LIPOPROTEIN"/>
    <property type="match status" value="1"/>
</dbReference>
<dbReference type="Gene3D" id="3.60.15.10">
    <property type="entry name" value="Ribonuclease Z/Hydroxyacylglutathione hydrolase-like"/>
    <property type="match status" value="1"/>
</dbReference>
<keyword evidence="2" id="KW-0732">Signal</keyword>
<reference evidence="4 5" key="1">
    <citation type="submission" date="2019-09" db="EMBL/GenBank/DDBJ databases">
        <authorList>
            <person name="Chandra G."/>
            <person name="Truman W A."/>
        </authorList>
    </citation>
    <scope>NUCLEOTIDE SEQUENCE [LARGE SCALE GENOMIC DNA]</scope>
    <source>
        <strain evidence="4">PS662</strain>
    </source>
</reference>
<dbReference type="Proteomes" id="UP000326953">
    <property type="component" value="Unassembled WGS sequence"/>
</dbReference>
<feature type="signal peptide" evidence="2">
    <location>
        <begin position="1"/>
        <end position="27"/>
    </location>
</feature>
<dbReference type="RefSeq" id="WP_224791376.1">
    <property type="nucleotide sequence ID" value="NZ_CABVHK010000010.1"/>
</dbReference>
<organism evidence="4 5">
    <name type="scientific">Pseudomonas fluorescens</name>
    <dbReference type="NCBI Taxonomy" id="294"/>
    <lineage>
        <taxon>Bacteria</taxon>
        <taxon>Pseudomonadati</taxon>
        <taxon>Pseudomonadota</taxon>
        <taxon>Gammaproteobacteria</taxon>
        <taxon>Pseudomonadales</taxon>
        <taxon>Pseudomonadaceae</taxon>
        <taxon>Pseudomonas</taxon>
    </lineage>
</organism>
<dbReference type="AlphaFoldDB" id="A0A5E6U4J7"/>
<dbReference type="PANTHER" id="PTHR43546:SF9">
    <property type="entry name" value="L-ASCORBATE-6-PHOSPHATE LACTONASE ULAG-RELATED"/>
    <property type="match status" value="1"/>
</dbReference>
<protein>
    <recommendedName>
        <fullName evidence="3">Metallo-beta-lactamase domain-containing protein</fullName>
    </recommendedName>
</protein>
<keyword evidence="1" id="KW-0378">Hydrolase</keyword>
<feature type="domain" description="Metallo-beta-lactamase" evidence="3">
    <location>
        <begin position="60"/>
        <end position="265"/>
    </location>
</feature>
<feature type="chain" id="PRO_5023034103" description="Metallo-beta-lactamase domain-containing protein" evidence="2">
    <location>
        <begin position="28"/>
        <end position="302"/>
    </location>
</feature>
<name>A0A5E6U4J7_PSEFL</name>
<dbReference type="InterPro" id="IPR050114">
    <property type="entry name" value="UPF0173_UPF0282_UlaG_hydrolase"/>
</dbReference>
<dbReference type="InterPro" id="IPR036866">
    <property type="entry name" value="RibonucZ/Hydroxyglut_hydro"/>
</dbReference>
<evidence type="ECO:0000313" key="4">
    <source>
        <dbReference type="EMBL" id="VVN00675.1"/>
    </source>
</evidence>
<evidence type="ECO:0000259" key="3">
    <source>
        <dbReference type="Pfam" id="PF12706"/>
    </source>
</evidence>
<proteinExistence type="predicted"/>
<sequence precursor="true">MKVLSPLRSGIALSGIAMLLACGTAYSGTSDPAASTSVANAVQVQQIRNATVKIDFAGTTFLVDPMLSAKGGFPGFPGTYRSELRNPLVDLPFSVDEVLNSVEAVVVTHTHTDHWDEAAQKQIPKNMPMFVQNEVDAKTIRGQGFKDVRVLKGTTTFNGVKLSKTGGQHGSDLWFADPERAEAMGPVMGVVFSAPKAKTVYVAGDTVWRPEVDQALKQHKPDVVILNTGSALMSGFEEHPIIMGKQDTLQATKAAPNAAIVAVHMDVVNHMSLSRKELRAFVQENKIQDQVMIPEDGESMKF</sequence>
<evidence type="ECO:0000313" key="5">
    <source>
        <dbReference type="Proteomes" id="UP000326953"/>
    </source>
</evidence>
<dbReference type="SUPFAM" id="SSF56281">
    <property type="entry name" value="Metallo-hydrolase/oxidoreductase"/>
    <property type="match status" value="1"/>
</dbReference>
<dbReference type="InterPro" id="IPR001279">
    <property type="entry name" value="Metallo-B-lactamas"/>
</dbReference>
<evidence type="ECO:0000256" key="1">
    <source>
        <dbReference type="ARBA" id="ARBA00022801"/>
    </source>
</evidence>
<gene>
    <name evidence="4" type="ORF">PS662_03329</name>
</gene>
<dbReference type="GO" id="GO:0016787">
    <property type="term" value="F:hydrolase activity"/>
    <property type="evidence" value="ECO:0007669"/>
    <property type="project" value="UniProtKB-KW"/>
</dbReference>
<dbReference type="EMBL" id="CABVHK010000010">
    <property type="protein sequence ID" value="VVN00675.1"/>
    <property type="molecule type" value="Genomic_DNA"/>
</dbReference>
<accession>A0A5E6U4J7</accession>
<dbReference type="Pfam" id="PF12706">
    <property type="entry name" value="Lactamase_B_2"/>
    <property type="match status" value="1"/>
</dbReference>
<dbReference type="PANTHER" id="PTHR43546">
    <property type="entry name" value="UPF0173 METAL-DEPENDENT HYDROLASE MJ1163-RELATED"/>
    <property type="match status" value="1"/>
</dbReference>
<evidence type="ECO:0000256" key="2">
    <source>
        <dbReference type="SAM" id="SignalP"/>
    </source>
</evidence>